<dbReference type="InterPro" id="IPR020945">
    <property type="entry name" value="DMSO/NO3_reduct_chaperone"/>
</dbReference>
<keyword evidence="3" id="KW-1185">Reference proteome</keyword>
<gene>
    <name evidence="2" type="ORF">C8D95_11087</name>
</gene>
<organism evidence="2 3">
    <name type="scientific">Silicimonas algicola</name>
    <dbReference type="NCBI Taxonomy" id="1826607"/>
    <lineage>
        <taxon>Bacteria</taxon>
        <taxon>Pseudomonadati</taxon>
        <taxon>Pseudomonadota</taxon>
        <taxon>Alphaproteobacteria</taxon>
        <taxon>Rhodobacterales</taxon>
        <taxon>Paracoccaceae</taxon>
    </lineage>
</organism>
<dbReference type="Proteomes" id="UP000245390">
    <property type="component" value="Unassembled WGS sequence"/>
</dbReference>
<dbReference type="PANTHER" id="PTHR34227">
    <property type="entry name" value="CHAPERONE PROTEIN YCDY"/>
    <property type="match status" value="1"/>
</dbReference>
<comment type="caution">
    <text evidence="2">The sequence shown here is derived from an EMBL/GenBank/DDBJ whole genome shotgun (WGS) entry which is preliminary data.</text>
</comment>
<dbReference type="InterPro" id="IPR036411">
    <property type="entry name" value="TorD-like_sf"/>
</dbReference>
<proteinExistence type="predicted"/>
<sequence>MSLKSQSATIREGAAEEDLLRADLYSMLARLLASAPDSATLDALAALDGDGSDLGQGIAALALVAAATQPAAAKREYNALFIGLGRGELLPYASFYLTGFLNEKPLARLRTHMAQFGIARNDGVKEPEDHIATLCEIMAGLIRGDYGTPLSVGDQHAFFNTHIATWASHFFTDLEAAEGSVLYAPVGKIGRAFMEIEIEAFRMEA</sequence>
<name>A0A316G356_9RHOB</name>
<dbReference type="InterPro" id="IPR050289">
    <property type="entry name" value="TorD/DmsD_chaperones"/>
</dbReference>
<keyword evidence="1" id="KW-0143">Chaperone</keyword>
<accession>A0A316G356</accession>
<dbReference type="EMBL" id="QGGV01000010">
    <property type="protein sequence ID" value="PWK54795.1"/>
    <property type="molecule type" value="Genomic_DNA"/>
</dbReference>
<evidence type="ECO:0000313" key="2">
    <source>
        <dbReference type="EMBL" id="PWK54795.1"/>
    </source>
</evidence>
<evidence type="ECO:0000256" key="1">
    <source>
        <dbReference type="ARBA" id="ARBA00023186"/>
    </source>
</evidence>
<dbReference type="AlphaFoldDB" id="A0A316G356"/>
<dbReference type="Gene3D" id="1.10.3480.10">
    <property type="entry name" value="TorD-like"/>
    <property type="match status" value="1"/>
</dbReference>
<dbReference type="Pfam" id="PF02613">
    <property type="entry name" value="Nitrate_red_del"/>
    <property type="match status" value="1"/>
</dbReference>
<protein>
    <submittedName>
        <fullName evidence="2">TorA maturation chaperone TorD</fullName>
    </submittedName>
</protein>
<dbReference type="PANTHER" id="PTHR34227:SF1">
    <property type="entry name" value="DIMETHYL SULFOXIDE REDUCTASE CHAPERONE-RELATED"/>
    <property type="match status" value="1"/>
</dbReference>
<reference evidence="2 3" key="1">
    <citation type="submission" date="2018-05" db="EMBL/GenBank/DDBJ databases">
        <title>Genomic Encyclopedia of Type Strains, Phase IV (KMG-IV): sequencing the most valuable type-strain genomes for metagenomic binning, comparative biology and taxonomic classification.</title>
        <authorList>
            <person name="Goeker M."/>
        </authorList>
    </citation>
    <scope>NUCLEOTIDE SEQUENCE [LARGE SCALE GENOMIC DNA]</scope>
    <source>
        <strain evidence="2 3">DSM 103371</strain>
    </source>
</reference>
<evidence type="ECO:0000313" key="3">
    <source>
        <dbReference type="Proteomes" id="UP000245390"/>
    </source>
</evidence>
<dbReference type="SUPFAM" id="SSF89155">
    <property type="entry name" value="TorD-like"/>
    <property type="match status" value="1"/>
</dbReference>